<dbReference type="SUPFAM" id="SSF88633">
    <property type="entry name" value="Positive stranded ssRNA viruses"/>
    <property type="match status" value="2"/>
</dbReference>
<keyword evidence="28" id="KW-1035">Host cytoplasm</keyword>
<dbReference type="Pfam" id="PF00910">
    <property type="entry name" value="RNA_helicase"/>
    <property type="match status" value="1"/>
</dbReference>
<keyword evidence="18" id="KW-1161">Viral attachment to host cell</keyword>
<dbReference type="GO" id="GO:0019062">
    <property type="term" value="P:virion attachment to host cell"/>
    <property type="evidence" value="ECO:0007669"/>
    <property type="project" value="UniProtKB-KW"/>
</dbReference>
<evidence type="ECO:0000256" key="26">
    <source>
        <dbReference type="ARBA" id="ARBA00023065"/>
    </source>
</evidence>
<comment type="subcellular location">
    <subcellularLocation>
        <location evidence="1">Host cytoplasmic vesicle membrane</location>
        <topology evidence="1">Peripheral membrane protein</topology>
        <orientation evidence="1">Cytoplasmic side</orientation>
    </subcellularLocation>
    <subcellularLocation>
        <location evidence="2">Virion</location>
    </subcellularLocation>
</comment>
<keyword evidence="15" id="KW-0519">Myristate</keyword>
<dbReference type="InterPro" id="IPR059138">
    <property type="entry name" value="Pico_VP1"/>
</dbReference>
<dbReference type="SUPFAM" id="SSF56672">
    <property type="entry name" value="DNA/RNA polymerases"/>
    <property type="match status" value="1"/>
</dbReference>
<keyword evidence="16" id="KW-0547">Nucleotide-binding</keyword>
<keyword evidence="6" id="KW-1036">Host cytoplasmic vesicle</keyword>
<keyword evidence="13" id="KW-0548">Nucleotidyltransferase</keyword>
<dbReference type="PROSITE" id="PS50507">
    <property type="entry name" value="RDRP_SSRNA_POS"/>
    <property type="match status" value="1"/>
</dbReference>
<feature type="compositionally biased region" description="Basic and acidic residues" evidence="32">
    <location>
        <begin position="162"/>
        <end position="172"/>
    </location>
</feature>
<evidence type="ECO:0000256" key="19">
    <source>
        <dbReference type="ARBA" id="ARBA00022806"/>
    </source>
</evidence>
<evidence type="ECO:0000256" key="27">
    <source>
        <dbReference type="ARBA" id="ARBA00023136"/>
    </source>
</evidence>
<feature type="domain" description="RdRp catalytic" evidence="33">
    <location>
        <begin position="2113"/>
        <end position="2228"/>
    </location>
</feature>
<evidence type="ECO:0000256" key="14">
    <source>
        <dbReference type="ARBA" id="ARBA00022706"/>
    </source>
</evidence>
<keyword evidence="22" id="KW-0946">Virion</keyword>
<feature type="compositionally biased region" description="Basic residues" evidence="32">
    <location>
        <begin position="1675"/>
        <end position="1687"/>
    </location>
</feature>
<dbReference type="GO" id="GO:0005524">
    <property type="term" value="F:ATP binding"/>
    <property type="evidence" value="ECO:0007669"/>
    <property type="project" value="UniProtKB-KW"/>
</dbReference>
<keyword evidence="27" id="KW-0472">Membrane</keyword>
<evidence type="ECO:0000313" key="35">
    <source>
        <dbReference type="EMBL" id="AGZ63355.1"/>
    </source>
</evidence>
<evidence type="ECO:0000256" key="16">
    <source>
        <dbReference type="ARBA" id="ARBA00022741"/>
    </source>
</evidence>
<evidence type="ECO:0000256" key="13">
    <source>
        <dbReference type="ARBA" id="ARBA00022695"/>
    </source>
</evidence>
<dbReference type="InterPro" id="IPR043502">
    <property type="entry name" value="DNA/RNA_pol_sf"/>
</dbReference>
<evidence type="ECO:0000256" key="15">
    <source>
        <dbReference type="ARBA" id="ARBA00022707"/>
    </source>
</evidence>
<keyword evidence="31" id="KW-0407">Ion channel</keyword>
<feature type="region of interest" description="Disordered" evidence="32">
    <location>
        <begin position="1513"/>
        <end position="1532"/>
    </location>
</feature>
<dbReference type="EMBL" id="KF387721">
    <property type="protein sequence ID" value="AGZ63355.1"/>
    <property type="molecule type" value="Genomic_RNA"/>
</dbReference>
<dbReference type="InterPro" id="IPR014759">
    <property type="entry name" value="Helicase_SF3_ssRNA_vir"/>
</dbReference>
<evidence type="ECO:0000256" key="29">
    <source>
        <dbReference type="ARBA" id="ARBA00023288"/>
    </source>
</evidence>
<keyword evidence="20" id="KW-0788">Thiol protease</keyword>
<evidence type="ECO:0000256" key="6">
    <source>
        <dbReference type="ARBA" id="ARBA00022488"/>
    </source>
</evidence>
<dbReference type="InterPro" id="IPR000605">
    <property type="entry name" value="Helicase_SF3_ssDNA/RNA_vir"/>
</dbReference>
<evidence type="ECO:0000256" key="30">
    <source>
        <dbReference type="ARBA" id="ARBA00023296"/>
    </source>
</evidence>
<evidence type="ECO:0000256" key="20">
    <source>
        <dbReference type="ARBA" id="ARBA00022807"/>
    </source>
</evidence>
<dbReference type="GO" id="GO:0006508">
    <property type="term" value="P:proteolysis"/>
    <property type="evidence" value="ECO:0007669"/>
    <property type="project" value="UniProtKB-KW"/>
</dbReference>
<dbReference type="KEGG" id="vg:17622795"/>
<keyword evidence="4" id="KW-0813">Transport</keyword>
<feature type="compositionally biased region" description="Polar residues" evidence="32">
    <location>
        <begin position="112"/>
        <end position="121"/>
    </location>
</feature>
<evidence type="ECO:0000256" key="12">
    <source>
        <dbReference type="ARBA" id="ARBA00022679"/>
    </source>
</evidence>
<evidence type="ECO:0000256" key="7">
    <source>
        <dbReference type="ARBA" id="ARBA00022520"/>
    </source>
</evidence>
<dbReference type="Gene3D" id="1.20.960.20">
    <property type="match status" value="1"/>
</dbReference>
<feature type="compositionally biased region" description="Low complexity" evidence="32">
    <location>
        <begin position="133"/>
        <end position="148"/>
    </location>
</feature>
<protein>
    <recommendedName>
        <fullName evidence="3">Genome polyprotein</fullName>
    </recommendedName>
</protein>
<feature type="region of interest" description="Disordered" evidence="32">
    <location>
        <begin position="112"/>
        <end position="175"/>
    </location>
</feature>
<evidence type="ECO:0000256" key="5">
    <source>
        <dbReference type="ARBA" id="ARBA00022484"/>
    </source>
</evidence>
<feature type="compositionally biased region" description="Polar residues" evidence="32">
    <location>
        <begin position="149"/>
        <end position="161"/>
    </location>
</feature>
<keyword evidence="5" id="KW-0696">RNA-directed RNA polymerase</keyword>
<dbReference type="GO" id="GO:0034220">
    <property type="term" value="P:monoatomic ion transmembrane transport"/>
    <property type="evidence" value="ECO:0007669"/>
    <property type="project" value="UniProtKB-KW"/>
</dbReference>
<evidence type="ECO:0000256" key="25">
    <source>
        <dbReference type="ARBA" id="ARBA00023039"/>
    </source>
</evidence>
<dbReference type="GO" id="GO:0044162">
    <property type="term" value="C:host cell cytoplasmic vesicle membrane"/>
    <property type="evidence" value="ECO:0007669"/>
    <property type="project" value="UniProtKB-SubCell"/>
</dbReference>
<evidence type="ECO:0000313" key="36">
    <source>
        <dbReference type="Proteomes" id="UP000052108"/>
    </source>
</evidence>
<keyword evidence="30" id="KW-1160">Virus entry into host cell</keyword>
<keyword evidence="17" id="KW-0378">Hydrolase</keyword>
<keyword evidence="12" id="KW-0808">Transferase</keyword>
<keyword evidence="21" id="KW-0067">ATP-binding</keyword>
<proteinExistence type="predicted"/>
<evidence type="ECO:0000256" key="18">
    <source>
        <dbReference type="ARBA" id="ARBA00022804"/>
    </source>
</evidence>
<evidence type="ECO:0000256" key="3">
    <source>
        <dbReference type="ARBA" id="ARBA00020107"/>
    </source>
</evidence>
<keyword evidence="10" id="KW-0945">Host-virus interaction</keyword>
<dbReference type="GO" id="GO:0003968">
    <property type="term" value="F:RNA-directed RNA polymerase activity"/>
    <property type="evidence" value="ECO:0007669"/>
    <property type="project" value="UniProtKB-KW"/>
</dbReference>
<dbReference type="GO" id="GO:0003723">
    <property type="term" value="F:RNA binding"/>
    <property type="evidence" value="ECO:0007669"/>
    <property type="project" value="InterPro"/>
</dbReference>
<dbReference type="RefSeq" id="YP_008802588.1">
    <property type="nucleotide sequence ID" value="NC_022802.1"/>
</dbReference>
<dbReference type="InterPro" id="IPR027417">
    <property type="entry name" value="P-loop_NTPase"/>
</dbReference>
<dbReference type="Gene3D" id="2.60.120.20">
    <property type="match status" value="4"/>
</dbReference>
<dbReference type="InterPro" id="IPR001205">
    <property type="entry name" value="RNA-dir_pol_C"/>
</dbReference>
<evidence type="ECO:0000256" key="31">
    <source>
        <dbReference type="ARBA" id="ARBA00023303"/>
    </source>
</evidence>
<dbReference type="InterPro" id="IPR043128">
    <property type="entry name" value="Rev_trsase/Diguanyl_cyclase"/>
</dbReference>
<dbReference type="SUPFAM" id="SSF52540">
    <property type="entry name" value="P-loop containing nucleoside triphosphate hydrolases"/>
    <property type="match status" value="1"/>
</dbReference>
<evidence type="ECO:0000256" key="28">
    <source>
        <dbReference type="ARBA" id="ARBA00023200"/>
    </source>
</evidence>
<gene>
    <name evidence="35" type="ORF">SakoVgp1</name>
</gene>
<dbReference type="GO" id="GO:0039694">
    <property type="term" value="P:viral RNA genome replication"/>
    <property type="evidence" value="ECO:0007669"/>
    <property type="project" value="InterPro"/>
</dbReference>
<evidence type="ECO:0000259" key="34">
    <source>
        <dbReference type="PROSITE" id="PS51218"/>
    </source>
</evidence>
<evidence type="ECO:0000259" key="33">
    <source>
        <dbReference type="PROSITE" id="PS50507"/>
    </source>
</evidence>
<dbReference type="InterPro" id="IPR001676">
    <property type="entry name" value="Picornavirus_capsid"/>
</dbReference>
<keyword evidence="23" id="KW-1043">Host membrane</keyword>
<evidence type="ECO:0000256" key="8">
    <source>
        <dbReference type="ARBA" id="ARBA00022553"/>
    </source>
</evidence>
<evidence type="ECO:0000256" key="24">
    <source>
        <dbReference type="ARBA" id="ARBA00022953"/>
    </source>
</evidence>
<keyword evidence="9" id="KW-0167">Capsid protein</keyword>
<evidence type="ECO:0000256" key="32">
    <source>
        <dbReference type="SAM" id="MobiDB-lite"/>
    </source>
</evidence>
<dbReference type="CDD" id="cd00205">
    <property type="entry name" value="rhv_like"/>
    <property type="match status" value="2"/>
</dbReference>
<dbReference type="GO" id="GO:0039618">
    <property type="term" value="C:T=pseudo3 icosahedral viral capsid"/>
    <property type="evidence" value="ECO:0007669"/>
    <property type="project" value="UniProtKB-KW"/>
</dbReference>
<accession>U5XL86</accession>
<dbReference type="Proteomes" id="UP000052108">
    <property type="component" value="Segment"/>
</dbReference>
<dbReference type="GO" id="GO:0046718">
    <property type="term" value="P:symbiont entry into host cell"/>
    <property type="evidence" value="ECO:0007669"/>
    <property type="project" value="UniProtKB-KW"/>
</dbReference>
<dbReference type="InterPro" id="IPR004004">
    <property type="entry name" value="Helic/Pol/Pept_Calicivir-typ"/>
</dbReference>
<name>U5XL86_9PICO</name>
<evidence type="ECO:0000256" key="21">
    <source>
        <dbReference type="ARBA" id="ARBA00022840"/>
    </source>
</evidence>
<keyword evidence="14" id="KW-1143">T=pseudo3 icosahedral capsid protein</keyword>
<reference evidence="35 36" key="1">
    <citation type="journal article" date="2014" name="Vet. Microbiol.">
        <title>Feline fecal virome reveals novel and prevalent enteric viruses.</title>
        <authorList>
            <person name="Ng T.F."/>
            <person name="Mesquita J.R."/>
            <person name="Nascimento M.S."/>
            <person name="Kondov N.O."/>
            <person name="Wong W."/>
            <person name="Reuter G."/>
            <person name="Knowles N.J."/>
            <person name="Vega E."/>
            <person name="Esona M.D."/>
            <person name="Deng X."/>
            <person name="Vinje J."/>
            <person name="Delwart E."/>
        </authorList>
    </citation>
    <scope>NUCLEOTIDE SEQUENCE [LARGE SCALE GENOMIC DNA]</scope>
    <source>
        <strain evidence="36">Isolate FFUP1</strain>
    </source>
</reference>
<dbReference type="PROSITE" id="PS51218">
    <property type="entry name" value="SF3_HELICASE_2"/>
    <property type="match status" value="1"/>
</dbReference>
<feature type="domain" description="SF3 helicase" evidence="34">
    <location>
        <begin position="1352"/>
        <end position="1521"/>
    </location>
</feature>
<keyword evidence="11" id="KW-0645">Protease</keyword>
<dbReference type="GO" id="GO:0005198">
    <property type="term" value="F:structural molecule activity"/>
    <property type="evidence" value="ECO:0007669"/>
    <property type="project" value="InterPro"/>
</dbReference>
<evidence type="ECO:0000256" key="2">
    <source>
        <dbReference type="ARBA" id="ARBA00004328"/>
    </source>
</evidence>
<sequence length="2352" mass="254586">MPFSFSTPSPFPPEHTHLDHLLSGVSSNAQLKALRRIRHSPQCHCQEWRTPPTLPYNTFVQDIFDEIAMSTLGAPGFHFSQRCLNYLSTLLPSPELEWDSSDVVYHGNSQTNIYGNNNHVTTDVGANGNTPTASVSVGEGAVSSASDSTTHNPLKGGSSTAPKDKEPGKPDAKGNISTRRYHAWWEPAAAKALDRALDHGVRAVDSVADGVASGIQAGVGKIKQRVAGVQDTKLIALPQNDATMSGNTVLAAASGIHSGATYPPTPSVPLPTPDAPSCPGPSGDRFYPVDNLSWSEADPIDSALSGPNACSITPLFPLSNSANWGDVNTGSIGYPLPASFVKAAPDCPWTAMYNMHAMWNSGFHVVLTVNASQFHEGALVLYAFPENTYTNSNNPRCNFTVPYAVLNLTQTTQAELDLPYIAPTPNSTTMGMHSPWYIVVGVLSPLLCPVGSSSTSVGVTLQVSPKNSSFHGLRHVQPQHWKIRSVPGATTFGSMVAGQEVPLCGVVPTRPPVDYLPGEVKDLMEFAARPSPYSALPWTMADEPGTLIHSFPVGPLALAGTQTPLSFVVSLFSQWRGSVDINFMFIGCAQHYGRVLISFTPYCQNPPTTIQEAQRGTYTVWDVNGNPELSFNVPYISTSYWRSTDLLSADKLSATLGYVSVFVCNSLSGPGAAPISASLLSFICAGPDFEVRGQQNPALQLQAGDDPPVGGVTTGDPVPAPVRDTFSSPTTGMSPDTSLVNYFSFYRNFMDVGVIKPQLYYQVSLDPIGFAPNFLSTLLHVFTYFVADLRVNLEVEATQPTSLAVAFAPPGATLPVNWTSDSFRAFFHTSQPLEAGSNQVCYSIPFFAPYSVLSTSFYGFGGFQGSEFGQLNANTFGTLILNPGAQVNVSVRLAFGDFRGFIPGPVPATVPPSGSSTAVMVSSYRHTGVPQGIAVPRLPSVRPNALETKHRLAPLTPLRQSGDPLPICPYTFPEDSVYIIKQRRIGYIHWSIRRVTAGSCFIKPGVVHQISLVQHGVKARVSLEEPVGEIYREVPYYCFEMIARTLGSVVPYNYRDNCGEYITRFTGVSLPNTGLSLAAGLTVAAGALCLAQTALEVKRQGLVDNARGVANTMDSAAGKLIAAANLMDVPGSADKIHESARLLANAAGDLSTRISEALSIFKQPPDSNPITRGVNNFLKWLTKCVGYMMVVFGSPTPLSIGGLVLIILGDLAPSFPNVRNPFAAMALWICKKLGVSCTETEAEEMCVEGQAGVDDFNKWSLAAKNADWLFDRLMSCLKQLLDWVGLRVREDPRSEIWANHDKVEKLYEDSISATTSAKPPDSQAVQANLSIARALLETAGRASSSLHTSMLQRAISNYTSVLCNPQRTMSGTRPQPVVVYIHGAPGVGKSLVASLLARTLAAKLGTGPDDFYAPSSADCQHYDGYTGQPVHYIDDIGQDVEGRDWADFPQLVCSSPFVLPMASLEQKGTYYTSRVIIITSNFSGPNPRSVRCQPALERRLTIRLVAELGPEPCSPAESVAPDGPSSKHFSSSTPLTRFESIKLSWDQKSLFTSPENPKSLDELVDLVLELVARNSAISGDLNSLIKQGMTPVPEPQDSIQSPLVEAVSDNTPLSVLKAKFSSFFQRPLFTTALFLSICSSVGVLIAAVLSIRKSLSETKEQPSEQGAYSANGQRPKPRRPPLPKTHLKGPVVRQGVSPAVVKAMRNCAVIATEGVNGSDPHVVGGFFFFSRYFVTVSHILPASTVSIGGIEHRLEDLEPFVWNELLVLKVPGREHPDLRRYVDRPTSATTGHLIGCLAGGPVLMRVDRLRPTPFKSPGFEARDLVYMYGGPTFPGLCGAPLFTDDSSGPALLSVHFAGVTGYSGFGFPLAGLAEAILGHYATSQSIITPTPLPADGPVHVPRRSTLVPSPAFGAFPVLKEPAPLTNKDPRLNPDVDLDVSVMAKHNKGDLTKPWPNLEAAVALYFSYLPDHFRTLSMHEAINGTPGLDGMDLTQAAGYPWNTRGVSRRSLFIDTPGGYKPTPELEKSVDDCLDNPDYWYTSFLKDELRPTEKVALGATRVVEAAPVQAIIAGRMLLGGVLEHMQSNPCQYGSAVGCDPDRDWTRIYWDFNEFDEVWDMDYKCFDATLPTVAFELIANELAKRIGDPRVIPYLRSVSNSQHVFGRQAYIMTGGNPSGCVGTSCWNSIINNCVLLSALMSHPDFDPDRYRILAYGDDVIYAHEPTIHPSFVADFYRKHTSLVVTPASKAGSFPEHSSILTVTFLKRHFVPDETYPMYVHPVIDPETYRNSVMWTRGGPFQCQLDSLSYLAHHSGPNNYQAWVDAVKAQCAANGVEVRLLPYAYLQAAWLQTVMA</sequence>
<feature type="compositionally biased region" description="Polar residues" evidence="32">
    <location>
        <begin position="1663"/>
        <end position="1672"/>
    </location>
</feature>
<keyword evidence="7" id="KW-0191">Covalent protein-RNA linkage</keyword>
<organism evidence="35 36">
    <name type="scientific">Feline sakobuvirus A</name>
    <dbReference type="NCBI Taxonomy" id="1416021"/>
    <lineage>
        <taxon>Viruses</taxon>
        <taxon>Riboviria</taxon>
        <taxon>Orthornavirae</taxon>
        <taxon>Pisuviricota</taxon>
        <taxon>Pisoniviricetes</taxon>
        <taxon>Picornavirales</taxon>
        <taxon>Picornaviridae</taxon>
        <taxon>Kodimesavirinae</taxon>
        <taxon>Sakobuvirus</taxon>
        <taxon>Sakobuvirus aportufeli</taxon>
        <taxon>Sakobuvirus A</taxon>
    </lineage>
</organism>
<evidence type="ECO:0000256" key="11">
    <source>
        <dbReference type="ARBA" id="ARBA00022670"/>
    </source>
</evidence>
<dbReference type="InterPro" id="IPR009003">
    <property type="entry name" value="Peptidase_S1_PA"/>
</dbReference>
<keyword evidence="26" id="KW-0406">Ion transport</keyword>
<evidence type="ECO:0000256" key="23">
    <source>
        <dbReference type="ARBA" id="ARBA00022870"/>
    </source>
</evidence>
<dbReference type="GO" id="GO:0008234">
    <property type="term" value="F:cysteine-type peptidase activity"/>
    <property type="evidence" value="ECO:0007669"/>
    <property type="project" value="UniProtKB-KW"/>
</dbReference>
<keyword evidence="25" id="KW-1182">Viral ion channel</keyword>
<dbReference type="Pfam" id="PF00680">
    <property type="entry name" value="RdRP_1"/>
    <property type="match status" value="1"/>
</dbReference>
<dbReference type="Pfam" id="PF00073">
    <property type="entry name" value="Rhv"/>
    <property type="match status" value="2"/>
</dbReference>
<dbReference type="InterPro" id="IPR007094">
    <property type="entry name" value="RNA-dir_pol_PSvirus"/>
</dbReference>
<dbReference type="SUPFAM" id="SSF50494">
    <property type="entry name" value="Trypsin-like serine proteases"/>
    <property type="match status" value="1"/>
</dbReference>
<dbReference type="PRINTS" id="PR00918">
    <property type="entry name" value="CALICVIRUSNS"/>
</dbReference>
<keyword evidence="24" id="KW-0693">Viral RNA replication</keyword>
<dbReference type="GO" id="GO:0003724">
    <property type="term" value="F:RNA helicase activity"/>
    <property type="evidence" value="ECO:0007669"/>
    <property type="project" value="InterPro"/>
</dbReference>
<keyword evidence="8" id="KW-0597">Phosphoprotein</keyword>
<dbReference type="Gene3D" id="3.30.70.270">
    <property type="match status" value="2"/>
</dbReference>
<evidence type="ECO:0000256" key="9">
    <source>
        <dbReference type="ARBA" id="ARBA00022561"/>
    </source>
</evidence>
<feature type="region of interest" description="Disordered" evidence="32">
    <location>
        <begin position="1660"/>
        <end position="1689"/>
    </location>
</feature>
<dbReference type="InterPro" id="IPR029053">
    <property type="entry name" value="Viral_coat"/>
</dbReference>
<evidence type="ECO:0000256" key="4">
    <source>
        <dbReference type="ARBA" id="ARBA00022448"/>
    </source>
</evidence>
<evidence type="ECO:0000256" key="17">
    <source>
        <dbReference type="ARBA" id="ARBA00022801"/>
    </source>
</evidence>
<evidence type="ECO:0000256" key="22">
    <source>
        <dbReference type="ARBA" id="ARBA00022844"/>
    </source>
</evidence>
<dbReference type="Pfam" id="PF22663">
    <property type="entry name" value="Rhv_5"/>
    <property type="match status" value="1"/>
</dbReference>
<evidence type="ECO:0000256" key="10">
    <source>
        <dbReference type="ARBA" id="ARBA00022581"/>
    </source>
</evidence>
<keyword evidence="29" id="KW-0449">Lipoprotein</keyword>
<dbReference type="GO" id="GO:0015267">
    <property type="term" value="F:channel activity"/>
    <property type="evidence" value="ECO:0007669"/>
    <property type="project" value="UniProtKB-KW"/>
</dbReference>
<keyword evidence="36" id="KW-1185">Reference proteome</keyword>
<keyword evidence="19" id="KW-0347">Helicase</keyword>
<dbReference type="InterPro" id="IPR033703">
    <property type="entry name" value="Rhv-like"/>
</dbReference>
<dbReference type="GO" id="GO:0006351">
    <property type="term" value="P:DNA-templated transcription"/>
    <property type="evidence" value="ECO:0007669"/>
    <property type="project" value="InterPro"/>
</dbReference>
<dbReference type="GeneID" id="17622795"/>
<evidence type="ECO:0000256" key="1">
    <source>
        <dbReference type="ARBA" id="ARBA00004295"/>
    </source>
</evidence>